<evidence type="ECO:0000259" key="8">
    <source>
        <dbReference type="Pfam" id="PF13962"/>
    </source>
</evidence>
<dbReference type="EMBL" id="JBAMMX010000012">
    <property type="protein sequence ID" value="KAK6930718.1"/>
    <property type="molecule type" value="Genomic_DNA"/>
</dbReference>
<feature type="transmembrane region" description="Helical" evidence="7">
    <location>
        <begin position="342"/>
        <end position="365"/>
    </location>
</feature>
<evidence type="ECO:0000256" key="4">
    <source>
        <dbReference type="ARBA" id="ARBA00022989"/>
    </source>
</evidence>
<keyword evidence="5" id="KW-0040">ANK repeat</keyword>
<protein>
    <submittedName>
        <fullName evidence="9">PGG domain</fullName>
    </submittedName>
</protein>
<keyword evidence="10" id="KW-1185">Reference proteome</keyword>
<keyword evidence="6 7" id="KW-0472">Membrane</keyword>
<feature type="transmembrane region" description="Helical" evidence="7">
    <location>
        <begin position="274"/>
        <end position="301"/>
    </location>
</feature>
<dbReference type="GO" id="GO:0005886">
    <property type="term" value="C:plasma membrane"/>
    <property type="evidence" value="ECO:0007669"/>
    <property type="project" value="TreeGrafter"/>
</dbReference>
<dbReference type="InterPro" id="IPR026961">
    <property type="entry name" value="PGG_dom"/>
</dbReference>
<name>A0AAN8VN37_9MAGN</name>
<dbReference type="InterPro" id="IPR036770">
    <property type="entry name" value="Ankyrin_rpt-contain_sf"/>
</dbReference>
<organism evidence="9 10">
    <name type="scientific">Dillenia turbinata</name>
    <dbReference type="NCBI Taxonomy" id="194707"/>
    <lineage>
        <taxon>Eukaryota</taxon>
        <taxon>Viridiplantae</taxon>
        <taxon>Streptophyta</taxon>
        <taxon>Embryophyta</taxon>
        <taxon>Tracheophyta</taxon>
        <taxon>Spermatophyta</taxon>
        <taxon>Magnoliopsida</taxon>
        <taxon>eudicotyledons</taxon>
        <taxon>Gunneridae</taxon>
        <taxon>Pentapetalae</taxon>
        <taxon>Dilleniales</taxon>
        <taxon>Dilleniaceae</taxon>
        <taxon>Dillenia</taxon>
    </lineage>
</organism>
<dbReference type="SMART" id="SM00248">
    <property type="entry name" value="ANK"/>
    <property type="match status" value="3"/>
</dbReference>
<dbReference type="PANTHER" id="PTHR24186">
    <property type="entry name" value="PROTEIN PHOSPHATASE 1 REGULATORY SUBUNIT"/>
    <property type="match status" value="1"/>
</dbReference>
<dbReference type="Pfam" id="PF12796">
    <property type="entry name" value="Ank_2"/>
    <property type="match status" value="1"/>
</dbReference>
<feature type="transmembrane region" description="Helical" evidence="7">
    <location>
        <begin position="313"/>
        <end position="336"/>
    </location>
</feature>
<dbReference type="Gene3D" id="1.25.40.20">
    <property type="entry name" value="Ankyrin repeat-containing domain"/>
    <property type="match status" value="1"/>
</dbReference>
<dbReference type="PANTHER" id="PTHR24186:SF38">
    <property type="entry name" value="ANKYRIN REPEAT FAMILY PROTEIN"/>
    <property type="match status" value="1"/>
</dbReference>
<dbReference type="InterPro" id="IPR002110">
    <property type="entry name" value="Ankyrin_rpt"/>
</dbReference>
<dbReference type="AlphaFoldDB" id="A0AAN8VN37"/>
<dbReference type="Pfam" id="PF13962">
    <property type="entry name" value="PGG"/>
    <property type="match status" value="1"/>
</dbReference>
<comment type="caution">
    <text evidence="9">The sequence shown here is derived from an EMBL/GenBank/DDBJ whole genome shotgun (WGS) entry which is preliminary data.</text>
</comment>
<evidence type="ECO:0000256" key="7">
    <source>
        <dbReference type="SAM" id="Phobius"/>
    </source>
</evidence>
<feature type="domain" description="PGG" evidence="8">
    <location>
        <begin position="277"/>
        <end position="336"/>
    </location>
</feature>
<gene>
    <name evidence="9" type="ORF">RJ641_004812</name>
</gene>
<evidence type="ECO:0000256" key="2">
    <source>
        <dbReference type="ARBA" id="ARBA00022692"/>
    </source>
</evidence>
<keyword evidence="3" id="KW-0677">Repeat</keyword>
<dbReference type="Proteomes" id="UP001370490">
    <property type="component" value="Unassembled WGS sequence"/>
</dbReference>
<evidence type="ECO:0000256" key="1">
    <source>
        <dbReference type="ARBA" id="ARBA00004141"/>
    </source>
</evidence>
<evidence type="ECO:0000313" key="10">
    <source>
        <dbReference type="Proteomes" id="UP001370490"/>
    </source>
</evidence>
<evidence type="ECO:0000256" key="5">
    <source>
        <dbReference type="ARBA" id="ARBA00023043"/>
    </source>
</evidence>
<proteinExistence type="predicted"/>
<keyword evidence="4 7" id="KW-1133">Transmembrane helix</keyword>
<reference evidence="9 10" key="1">
    <citation type="submission" date="2023-12" db="EMBL/GenBank/DDBJ databases">
        <title>A high-quality genome assembly for Dillenia turbinata (Dilleniales).</title>
        <authorList>
            <person name="Chanderbali A."/>
        </authorList>
    </citation>
    <scope>NUCLEOTIDE SEQUENCE [LARGE SCALE GENOMIC DNA]</scope>
    <source>
        <strain evidence="9">LSX21</strain>
        <tissue evidence="9">Leaf</tissue>
    </source>
</reference>
<accession>A0AAN8VN37</accession>
<dbReference type="SUPFAM" id="SSF48403">
    <property type="entry name" value="Ankyrin repeat"/>
    <property type="match status" value="1"/>
</dbReference>
<comment type="subcellular location">
    <subcellularLocation>
        <location evidence="1">Membrane</location>
        <topology evidence="1">Multi-pass membrane protein</topology>
    </subcellularLocation>
</comment>
<evidence type="ECO:0000313" key="9">
    <source>
        <dbReference type="EMBL" id="KAK6930718.1"/>
    </source>
</evidence>
<evidence type="ECO:0000256" key="6">
    <source>
        <dbReference type="ARBA" id="ARBA00023136"/>
    </source>
</evidence>
<evidence type="ECO:0000256" key="3">
    <source>
        <dbReference type="ARBA" id="ARBA00022737"/>
    </source>
</evidence>
<sequence>MGSNFSLFLKEGVTADILPCYMRNPYVGVAMLRGLLALMAWAVEIDMWITVGCQLLIVFADYVYAKTLIPSLRAVFSLVLAKYGDGEEENDNYVLLRVPNKDGDIPLHEAVRGRNRRVIEALLRADPKSAFIANKKGESPLYILTDRGFLDIVDRILLFKDLGDMEEAIYQGPNGQTPLHAAVARKNTGCSFKYGIGSATVDILEKNYCPDLKDIQNEDEQNPLTLTALRTAGAPRGQQRPLVEPNRQHHKRKYDEVEYYKERINTLALIATQIATLFLICSAIAMYSSIIGVVVLIWAQWGDVGLLVEALRISLLLLGVALTMMAMAFASAIYLVVNRLRWVVVAVLLLTAVFLLCIVVLFVPLRGTIWSKHRGLGVTEEMVTQLTMDCENLVYIFCEVEEGETMVLKASIGKGLTIGV</sequence>
<keyword evidence="2 7" id="KW-0812">Transmembrane</keyword>